<feature type="region of interest" description="Disordered" evidence="1">
    <location>
        <begin position="103"/>
        <end position="129"/>
    </location>
</feature>
<feature type="compositionally biased region" description="Polar residues" evidence="1">
    <location>
        <begin position="74"/>
        <end position="85"/>
    </location>
</feature>
<sequence length="129" mass="14949">MHYLISSISSLVLYLWITLLFENEQRRLQEEKAEKRKKQQAEMANKRKCEFFNTEDECNRIRKKRRSNYHAPDQASSKPAESVNTDGDGCIIDRLLNDIRKGYKLRKTTPAPSPTKLKPSENAVSDSTC</sequence>
<feature type="signal peptide" evidence="2">
    <location>
        <begin position="1"/>
        <end position="20"/>
    </location>
</feature>
<evidence type="ECO:0000313" key="3">
    <source>
        <dbReference type="EMBL" id="KAJ8298509.1"/>
    </source>
</evidence>
<feature type="region of interest" description="Disordered" evidence="1">
    <location>
        <begin position="62"/>
        <end position="89"/>
    </location>
</feature>
<dbReference type="EMBL" id="JARBDR010000923">
    <property type="protein sequence ID" value="KAJ8298509.1"/>
    <property type="molecule type" value="Genomic_DNA"/>
</dbReference>
<comment type="caution">
    <text evidence="3">The sequence shown here is derived from an EMBL/GenBank/DDBJ whole genome shotgun (WGS) entry which is preliminary data.</text>
</comment>
<dbReference type="Proteomes" id="UP001217089">
    <property type="component" value="Unassembled WGS sequence"/>
</dbReference>
<evidence type="ECO:0000256" key="2">
    <source>
        <dbReference type="SAM" id="SignalP"/>
    </source>
</evidence>
<name>A0ABQ9DZL2_TEGGR</name>
<protein>
    <submittedName>
        <fullName evidence="3">Uncharacterized protein</fullName>
    </submittedName>
</protein>
<feature type="chain" id="PRO_5045482141" evidence="2">
    <location>
        <begin position="21"/>
        <end position="129"/>
    </location>
</feature>
<reference evidence="3 4" key="1">
    <citation type="submission" date="2022-12" db="EMBL/GenBank/DDBJ databases">
        <title>Chromosome-level genome of Tegillarca granosa.</title>
        <authorList>
            <person name="Kim J."/>
        </authorList>
    </citation>
    <scope>NUCLEOTIDE SEQUENCE [LARGE SCALE GENOMIC DNA]</scope>
    <source>
        <strain evidence="3">Teg-2019</strain>
        <tissue evidence="3">Adductor muscle</tissue>
    </source>
</reference>
<keyword evidence="4" id="KW-1185">Reference proteome</keyword>
<gene>
    <name evidence="3" type="ORF">KUTeg_025040</name>
</gene>
<proteinExistence type="predicted"/>
<evidence type="ECO:0000313" key="4">
    <source>
        <dbReference type="Proteomes" id="UP001217089"/>
    </source>
</evidence>
<accession>A0ABQ9DZL2</accession>
<evidence type="ECO:0000256" key="1">
    <source>
        <dbReference type="SAM" id="MobiDB-lite"/>
    </source>
</evidence>
<keyword evidence="2" id="KW-0732">Signal</keyword>
<organism evidence="3 4">
    <name type="scientific">Tegillarca granosa</name>
    <name type="common">Malaysian cockle</name>
    <name type="synonym">Anadara granosa</name>
    <dbReference type="NCBI Taxonomy" id="220873"/>
    <lineage>
        <taxon>Eukaryota</taxon>
        <taxon>Metazoa</taxon>
        <taxon>Spiralia</taxon>
        <taxon>Lophotrochozoa</taxon>
        <taxon>Mollusca</taxon>
        <taxon>Bivalvia</taxon>
        <taxon>Autobranchia</taxon>
        <taxon>Pteriomorphia</taxon>
        <taxon>Arcoida</taxon>
        <taxon>Arcoidea</taxon>
        <taxon>Arcidae</taxon>
        <taxon>Tegillarca</taxon>
    </lineage>
</organism>